<dbReference type="Proteomes" id="UP000238415">
    <property type="component" value="Unassembled WGS sequence"/>
</dbReference>
<dbReference type="GO" id="GO:0019867">
    <property type="term" value="C:outer membrane"/>
    <property type="evidence" value="ECO:0007669"/>
    <property type="project" value="InterPro"/>
</dbReference>
<organism evidence="4 5">
    <name type="scientific">Neomoorella humiferrea</name>
    <dbReference type="NCBI Taxonomy" id="676965"/>
    <lineage>
        <taxon>Bacteria</taxon>
        <taxon>Bacillati</taxon>
        <taxon>Bacillota</taxon>
        <taxon>Clostridia</taxon>
        <taxon>Neomoorellales</taxon>
        <taxon>Neomoorellaceae</taxon>
        <taxon>Neomoorella</taxon>
    </lineage>
</organism>
<dbReference type="Pfam" id="PF07501">
    <property type="entry name" value="G5"/>
    <property type="match status" value="1"/>
</dbReference>
<dbReference type="InterPro" id="IPR036908">
    <property type="entry name" value="RlpA-like_sf"/>
</dbReference>
<proteinExistence type="predicted"/>
<dbReference type="EMBL" id="PVXM01000015">
    <property type="protein sequence ID" value="PRR73850.1"/>
    <property type="molecule type" value="Genomic_DNA"/>
</dbReference>
<reference evidence="4 5" key="1">
    <citation type="submission" date="2018-03" db="EMBL/GenBank/DDBJ databases">
        <title>Genome sequence of Moorella humiferrea DSM 23265.</title>
        <authorList>
            <person name="Poehlein A."/>
            <person name="Daniel R."/>
        </authorList>
    </citation>
    <scope>NUCLEOTIDE SEQUENCE [LARGE SCALE GENOMIC DNA]</scope>
    <source>
        <strain evidence="4 5">DSM 23265</strain>
    </source>
</reference>
<keyword evidence="5" id="KW-1185">Reference proteome</keyword>
<dbReference type="SUPFAM" id="SSF50685">
    <property type="entry name" value="Barwin-like endoglucanases"/>
    <property type="match status" value="1"/>
</dbReference>
<keyword evidence="2" id="KW-0472">Membrane</keyword>
<dbReference type="GO" id="GO:0009254">
    <property type="term" value="P:peptidoglycan turnover"/>
    <property type="evidence" value="ECO:0007669"/>
    <property type="project" value="InterPro"/>
</dbReference>
<dbReference type="PROSITE" id="PS51109">
    <property type="entry name" value="G5"/>
    <property type="match status" value="1"/>
</dbReference>
<dbReference type="InterPro" id="IPR007137">
    <property type="entry name" value="DUF348"/>
</dbReference>
<dbReference type="GO" id="GO:0004553">
    <property type="term" value="F:hydrolase activity, hydrolyzing O-glycosyl compounds"/>
    <property type="evidence" value="ECO:0007669"/>
    <property type="project" value="InterPro"/>
</dbReference>
<dbReference type="Pfam" id="PF03990">
    <property type="entry name" value="DUF348"/>
    <property type="match status" value="2"/>
</dbReference>
<keyword evidence="1" id="KW-0732">Signal</keyword>
<evidence type="ECO:0000256" key="1">
    <source>
        <dbReference type="ARBA" id="ARBA00022729"/>
    </source>
</evidence>
<dbReference type="Pfam" id="PF06725">
    <property type="entry name" value="3D"/>
    <property type="match status" value="1"/>
</dbReference>
<evidence type="ECO:0000313" key="4">
    <source>
        <dbReference type="EMBL" id="PRR73850.1"/>
    </source>
</evidence>
<evidence type="ECO:0000256" key="2">
    <source>
        <dbReference type="SAM" id="Phobius"/>
    </source>
</evidence>
<dbReference type="RefSeq" id="WP_170066207.1">
    <property type="nucleotide sequence ID" value="NZ_CP136419.1"/>
</dbReference>
<dbReference type="AlphaFoldDB" id="A0A2T0ATQ9"/>
<protein>
    <submittedName>
        <fullName evidence="4">Cell wall-binding protein YocH</fullName>
    </submittedName>
</protein>
<feature type="domain" description="G5" evidence="3">
    <location>
        <begin position="154"/>
        <end position="234"/>
    </location>
</feature>
<comment type="caution">
    <text evidence="4">The sequence shown here is derived from an EMBL/GenBank/DDBJ whole genome shotgun (WGS) entry which is preliminary data.</text>
</comment>
<dbReference type="CDD" id="cd14667">
    <property type="entry name" value="3D_containing_proteins"/>
    <property type="match status" value="1"/>
</dbReference>
<dbReference type="InterPro" id="IPR010611">
    <property type="entry name" value="3D_dom"/>
</dbReference>
<dbReference type="Gene3D" id="2.40.40.10">
    <property type="entry name" value="RlpA-like domain"/>
    <property type="match status" value="1"/>
</dbReference>
<keyword evidence="2" id="KW-1133">Transmembrane helix</keyword>
<dbReference type="InterPro" id="IPR059180">
    <property type="entry name" value="3D_YorM"/>
</dbReference>
<dbReference type="SMART" id="SM01208">
    <property type="entry name" value="G5"/>
    <property type="match status" value="1"/>
</dbReference>
<name>A0A2T0ATQ9_9FIRM</name>
<dbReference type="InterPro" id="IPR051933">
    <property type="entry name" value="Resuscitation_pf_RpfB"/>
</dbReference>
<accession>A0A2T0ATQ9</accession>
<gene>
    <name evidence="4" type="primary">yocH_2</name>
    <name evidence="4" type="ORF">MOHU_09900</name>
</gene>
<dbReference type="InterPro" id="IPR011098">
    <property type="entry name" value="G5_dom"/>
</dbReference>
<evidence type="ECO:0000259" key="3">
    <source>
        <dbReference type="PROSITE" id="PS51109"/>
    </source>
</evidence>
<dbReference type="PANTHER" id="PTHR39160">
    <property type="entry name" value="CELL WALL-BINDING PROTEIN YOCH"/>
    <property type="match status" value="1"/>
</dbReference>
<dbReference type="PANTHER" id="PTHR39160:SF4">
    <property type="entry name" value="RESUSCITATION-PROMOTING FACTOR RPFB"/>
    <property type="match status" value="1"/>
</dbReference>
<feature type="transmembrane region" description="Helical" evidence="2">
    <location>
        <begin position="20"/>
        <end position="43"/>
    </location>
</feature>
<dbReference type="Gene3D" id="2.20.230.10">
    <property type="entry name" value="Resuscitation-promoting factor rpfb"/>
    <property type="match status" value="1"/>
</dbReference>
<keyword evidence="2" id="KW-0812">Transmembrane</keyword>
<sequence length="333" mass="36990">MDGWIAAWRQKNDYRRRRNWLWLLTAVLILFTGTGWGVMNYAWKQVSLQIDDREVTVRTFAGNVGELLKEQRIELQPGDEVLPAPDAPIARGMVIAVKRAVPIKVIADGQERTILTVSDTAAAVLEKAGVTVRPEDRVTPDLAATVKAGDTIKVVRITYNEETVKREIDYKVERRLDGSLEKGLTRVVQKGQKGLIEETYRVVYEDGQETGRELIGTQVIKEPVPEIMAVGALDTASRGGYEFRFERVMWAVATAYTHTGSRTATGVYPRVGTVAVDPNVIPLGSRLYVEGYGFGVAQDVGSAIKGNRIDVFVDTEAAAARWGVRRVKVYILR</sequence>
<evidence type="ECO:0000313" key="5">
    <source>
        <dbReference type="Proteomes" id="UP000238415"/>
    </source>
</evidence>